<proteinExistence type="predicted"/>
<evidence type="ECO:0000313" key="1">
    <source>
        <dbReference type="EMBL" id="QEK65388.1"/>
    </source>
</evidence>
<name>A0A5C0WMF2_BACIA</name>
<dbReference type="RefSeq" id="WP_149126634.1">
    <property type="nucleotide sequence ID" value="NZ_CP043404.1"/>
</dbReference>
<dbReference type="EMBL" id="CP043404">
    <property type="protein sequence ID" value="QEK65388.1"/>
    <property type="molecule type" value="Genomic_DNA"/>
</dbReference>
<sequence>MNEINETNEFTSFEQSKYIGIYLKQFGKKMHKATINQQTAFKEKIKKQHNRKEIQMLLGRTEDIIENKKSNKHYIDATNKPNN</sequence>
<keyword evidence="2" id="KW-1185">Reference proteome</keyword>
<evidence type="ECO:0000313" key="2">
    <source>
        <dbReference type="Proteomes" id="UP000325032"/>
    </source>
</evidence>
<protein>
    <submittedName>
        <fullName evidence="1">Uncharacterized protein</fullName>
    </submittedName>
</protein>
<dbReference type="AlphaFoldDB" id="A0A5C0WMF2"/>
<dbReference type="GeneID" id="61770397"/>
<dbReference type="Proteomes" id="UP000325032">
    <property type="component" value="Chromosome"/>
</dbReference>
<accession>A0A5C0WMF2</accession>
<reference evidence="1 2" key="1">
    <citation type="journal article" date="2018" name="Plant Biotechnol. Rep.">
        <title>Diversity and antifungal activity of endophytic bacteria associated with Panax ginseng seedlings.</title>
        <authorList>
            <person name="Park J.M."/>
            <person name="Hong C.E."/>
            <person name="Jo S.H."/>
        </authorList>
    </citation>
    <scope>NUCLEOTIDE SEQUENCE [LARGE SCALE GENOMIC DNA]</scope>
    <source>
        <strain evidence="1 2">PgKB20</strain>
    </source>
</reference>
<organism evidence="1 2">
    <name type="scientific">Bacillus safensis</name>
    <dbReference type="NCBI Taxonomy" id="561879"/>
    <lineage>
        <taxon>Bacteria</taxon>
        <taxon>Bacillati</taxon>
        <taxon>Bacillota</taxon>
        <taxon>Bacilli</taxon>
        <taxon>Bacillales</taxon>
        <taxon>Bacillaceae</taxon>
        <taxon>Bacillus</taxon>
    </lineage>
</organism>
<gene>
    <name evidence="1" type="ORF">FX981_03658</name>
</gene>